<dbReference type="PROSITE" id="PS50112">
    <property type="entry name" value="PAS"/>
    <property type="match status" value="3"/>
</dbReference>
<proteinExistence type="predicted"/>
<dbReference type="Gene3D" id="3.30.450.20">
    <property type="entry name" value="PAS domain"/>
    <property type="match status" value="3"/>
</dbReference>
<dbReference type="InterPro" id="IPR001610">
    <property type="entry name" value="PAC"/>
</dbReference>
<dbReference type="SUPFAM" id="SSF55073">
    <property type="entry name" value="Nucleotide cyclase"/>
    <property type="match status" value="1"/>
</dbReference>
<dbReference type="Proteomes" id="UP000253987">
    <property type="component" value="Unassembled WGS sequence"/>
</dbReference>
<dbReference type="SMART" id="SM00086">
    <property type="entry name" value="PAC"/>
    <property type="match status" value="3"/>
</dbReference>
<keyword evidence="2" id="KW-0808">Transferase</keyword>
<dbReference type="Pfam" id="PF13426">
    <property type="entry name" value="PAS_9"/>
    <property type="match status" value="2"/>
</dbReference>
<evidence type="ECO:0000259" key="8">
    <source>
        <dbReference type="PROSITE" id="PS50112"/>
    </source>
</evidence>
<feature type="domain" description="PAS" evidence="8">
    <location>
        <begin position="267"/>
        <end position="311"/>
    </location>
</feature>
<comment type="caution">
    <text evidence="12">The sequence shown here is derived from an EMBL/GenBank/DDBJ whole genome shotgun (WGS) entry which is preliminary data.</text>
</comment>
<dbReference type="Pfam" id="PF00563">
    <property type="entry name" value="EAL"/>
    <property type="match status" value="1"/>
</dbReference>
<dbReference type="NCBIfam" id="TIGR00254">
    <property type="entry name" value="GGDEF"/>
    <property type="match status" value="1"/>
</dbReference>
<keyword evidence="13" id="KW-1185">Reference proteome</keyword>
<dbReference type="InterPro" id="IPR035919">
    <property type="entry name" value="EAL_sf"/>
</dbReference>
<dbReference type="Gene3D" id="3.30.70.270">
    <property type="match status" value="1"/>
</dbReference>
<feature type="domain" description="PAS" evidence="8">
    <location>
        <begin position="12"/>
        <end position="82"/>
    </location>
</feature>
<dbReference type="InterPro" id="IPR035965">
    <property type="entry name" value="PAS-like_dom_sf"/>
</dbReference>
<sequence>MDQSLPDVVSDELTFLRAVYQSAVMGIFVTGNNGSLLMVNNAFCRIFGYRREQLLKQSITILTTPETRTDADEKLREVTTDSEQESFQWQGVHKDGTTVSLFTTSMQVVLSESRRFVISTVMDVTQDSENRETVKRQRREIERLSKIASQTINGVITTDKNGYVDWINEGFTRISGYTLDEFKGFKPGDLLQGEKTDPDTVQHIRERLKANKDFQADILNYHKSGYAYWVHIVCSPLQDEYGQLQGYLALQTDITEQRHINRLLHEKNNLFHSIIETMHDGVITIDEAGRILSFNRAAEVMFQYTVGELEGCNVSCLMPNEYAAHHDRYLWSYQKTGQSGIIGKSRELSGKRRDGSVFPLELSVTETMKDDAPLYIGVMRDVTVRRSNEKRIEQLAFSDSLTGLANRRLLEDRLEHCMASTERSGKQSALLFLDIDNFKVINDVLGHGMGDQLLVRTSLTLKNSVYENDTVARLGGDEFVVILADLAVERITAARNTETVAKRILDRLAHPFGNLEFQQNVSCSLGIVLFSGTSITASELMRQADMAMYSAKSAGKDQFLFFDPVMQSDLISMHQTENELRIALENNQLEPFYQAQVDAQGGLIGAEVLIRWNHPERGLLAPAAFIGVAESSGLIVPMGYQVFAMACTQLVAWSGCEFARKLTLAVNISARQFEEADFTARIASILSSSGANPELLKLEITESTLARDIESVSLKMLELRKLGITFSLDDFGTGYSSLTYLKRLPIKQLKIDRCFVRDVLVDHDDKAIIVTIIALAATLGIDVIAEGVEEQEQQALLVSVGCESFQGFLFGKPESQEVFEQRFTAP</sequence>
<protein>
    <recommendedName>
        <fullName evidence="7">Sensor protein FixL</fullName>
    </recommendedName>
</protein>
<feature type="domain" description="GGDEF" evidence="11">
    <location>
        <begin position="426"/>
        <end position="564"/>
    </location>
</feature>
<dbReference type="SUPFAM" id="SSF141868">
    <property type="entry name" value="EAL domain-like"/>
    <property type="match status" value="1"/>
</dbReference>
<dbReference type="NCBIfam" id="TIGR00229">
    <property type="entry name" value="sensory_box"/>
    <property type="match status" value="3"/>
</dbReference>
<dbReference type="InterPro" id="IPR052155">
    <property type="entry name" value="Biofilm_reg_signaling"/>
</dbReference>
<evidence type="ECO:0000256" key="6">
    <source>
        <dbReference type="ARBA" id="ARBA00059827"/>
    </source>
</evidence>
<dbReference type="InterPro" id="IPR000014">
    <property type="entry name" value="PAS"/>
</dbReference>
<dbReference type="CDD" id="cd00130">
    <property type="entry name" value="PAS"/>
    <property type="match status" value="3"/>
</dbReference>
<dbReference type="CDD" id="cd01948">
    <property type="entry name" value="EAL"/>
    <property type="match status" value="1"/>
</dbReference>
<evidence type="ECO:0000259" key="9">
    <source>
        <dbReference type="PROSITE" id="PS50113"/>
    </source>
</evidence>
<dbReference type="InterPro" id="IPR000700">
    <property type="entry name" value="PAS-assoc_C"/>
</dbReference>
<dbReference type="InterPro" id="IPR000160">
    <property type="entry name" value="GGDEF_dom"/>
</dbReference>
<accession>A0A2V3ZMW2</accession>
<evidence type="ECO:0000256" key="4">
    <source>
        <dbReference type="ARBA" id="ARBA00022777"/>
    </source>
</evidence>
<keyword evidence="3" id="KW-0547">Nucleotide-binding</keyword>
<comment type="cofactor">
    <cofactor evidence="1">
        <name>Mg(2+)</name>
        <dbReference type="ChEBI" id="CHEBI:18420"/>
    </cofactor>
</comment>
<dbReference type="InterPro" id="IPR029787">
    <property type="entry name" value="Nucleotide_cyclase"/>
</dbReference>
<comment type="function">
    <text evidence="6">Putative oxygen sensor; modulates the activity of FixJ, a transcriptional activator of nitrogen fixation fixK gene. FixL probably acts as a kinase that phosphorylates FixJ.</text>
</comment>
<dbReference type="FunFam" id="3.30.450.20:FF:000060">
    <property type="entry name" value="Sensor protein FixL"/>
    <property type="match status" value="1"/>
</dbReference>
<dbReference type="SMART" id="SM00091">
    <property type="entry name" value="PAS"/>
    <property type="match status" value="3"/>
</dbReference>
<dbReference type="SUPFAM" id="SSF55785">
    <property type="entry name" value="PYP-like sensor domain (PAS domain)"/>
    <property type="match status" value="3"/>
</dbReference>
<dbReference type="GO" id="GO:0006355">
    <property type="term" value="P:regulation of DNA-templated transcription"/>
    <property type="evidence" value="ECO:0007669"/>
    <property type="project" value="InterPro"/>
</dbReference>
<evidence type="ECO:0000256" key="2">
    <source>
        <dbReference type="ARBA" id="ARBA00022679"/>
    </source>
</evidence>
<reference evidence="12 13" key="2">
    <citation type="submission" date="2018-06" db="EMBL/GenBank/DDBJ databases">
        <title>Marinobactersediminissp. nov, a moderately halophilic bacterium isolated from marine solar saltern.</title>
        <authorList>
            <person name="Zhang Y."/>
        </authorList>
    </citation>
    <scope>NUCLEOTIDE SEQUENCE [LARGE SCALE GENOMIC DNA]</scope>
    <source>
        <strain evidence="12 13">F01</strain>
    </source>
</reference>
<organism evidence="12 13">
    <name type="scientific">Marinobacter vulgaris</name>
    <dbReference type="NCBI Taxonomy" id="1928331"/>
    <lineage>
        <taxon>Bacteria</taxon>
        <taxon>Pseudomonadati</taxon>
        <taxon>Pseudomonadota</taxon>
        <taxon>Gammaproteobacteria</taxon>
        <taxon>Pseudomonadales</taxon>
        <taxon>Marinobacteraceae</taxon>
        <taxon>Marinobacter</taxon>
    </lineage>
</organism>
<dbReference type="SMART" id="SM00267">
    <property type="entry name" value="GGDEF"/>
    <property type="match status" value="1"/>
</dbReference>
<dbReference type="InterPro" id="IPR043128">
    <property type="entry name" value="Rev_trsase/Diguanyl_cyclase"/>
</dbReference>
<dbReference type="OrthoDB" id="9812358at2"/>
<name>A0A2V3ZMW2_9GAMM</name>
<dbReference type="SMART" id="SM00052">
    <property type="entry name" value="EAL"/>
    <property type="match status" value="1"/>
</dbReference>
<evidence type="ECO:0000256" key="3">
    <source>
        <dbReference type="ARBA" id="ARBA00022741"/>
    </source>
</evidence>
<reference evidence="13" key="1">
    <citation type="submission" date="2018-05" db="EMBL/GenBank/DDBJ databases">
        <authorList>
            <person name="Lu D."/>
        </authorList>
    </citation>
    <scope>NUCLEOTIDE SEQUENCE [LARGE SCALE GENOMIC DNA]</scope>
    <source>
        <strain evidence="13">F01</strain>
    </source>
</reference>
<dbReference type="FunFam" id="3.30.70.270:FF:000001">
    <property type="entry name" value="Diguanylate cyclase domain protein"/>
    <property type="match status" value="1"/>
</dbReference>
<dbReference type="PANTHER" id="PTHR44757">
    <property type="entry name" value="DIGUANYLATE CYCLASE DGCP"/>
    <property type="match status" value="1"/>
</dbReference>
<evidence type="ECO:0000256" key="1">
    <source>
        <dbReference type="ARBA" id="ARBA00001946"/>
    </source>
</evidence>
<dbReference type="PANTHER" id="PTHR44757:SF2">
    <property type="entry name" value="BIOFILM ARCHITECTURE MAINTENANCE PROTEIN MBAA"/>
    <property type="match status" value="1"/>
</dbReference>
<dbReference type="Pfam" id="PF00990">
    <property type="entry name" value="GGDEF"/>
    <property type="match status" value="1"/>
</dbReference>
<dbReference type="RefSeq" id="WP_114611874.1">
    <property type="nucleotide sequence ID" value="NZ_QFWX01000002.1"/>
</dbReference>
<evidence type="ECO:0000256" key="5">
    <source>
        <dbReference type="ARBA" id="ARBA00022840"/>
    </source>
</evidence>
<evidence type="ECO:0000313" key="12">
    <source>
        <dbReference type="EMBL" id="PXX92321.1"/>
    </source>
</evidence>
<keyword evidence="5" id="KW-0067">ATP-binding</keyword>
<dbReference type="GO" id="GO:0005524">
    <property type="term" value="F:ATP binding"/>
    <property type="evidence" value="ECO:0007669"/>
    <property type="project" value="UniProtKB-KW"/>
</dbReference>
<evidence type="ECO:0000256" key="7">
    <source>
        <dbReference type="ARBA" id="ARBA00070616"/>
    </source>
</evidence>
<feature type="domain" description="PAC" evidence="9">
    <location>
        <begin position="212"/>
        <end position="266"/>
    </location>
</feature>
<dbReference type="InterPro" id="IPR013767">
    <property type="entry name" value="PAS_fold"/>
</dbReference>
<dbReference type="PROSITE" id="PS50883">
    <property type="entry name" value="EAL"/>
    <property type="match status" value="1"/>
</dbReference>
<evidence type="ECO:0000313" key="13">
    <source>
        <dbReference type="Proteomes" id="UP000253987"/>
    </source>
</evidence>
<dbReference type="EMBL" id="QFWX01000002">
    <property type="protein sequence ID" value="PXX92321.1"/>
    <property type="molecule type" value="Genomic_DNA"/>
</dbReference>
<dbReference type="GO" id="GO:0016301">
    <property type="term" value="F:kinase activity"/>
    <property type="evidence" value="ECO:0007669"/>
    <property type="project" value="UniProtKB-KW"/>
</dbReference>
<dbReference type="PROSITE" id="PS50113">
    <property type="entry name" value="PAC"/>
    <property type="match status" value="2"/>
</dbReference>
<feature type="domain" description="EAL" evidence="10">
    <location>
        <begin position="573"/>
        <end position="826"/>
    </location>
</feature>
<evidence type="ECO:0000259" key="10">
    <source>
        <dbReference type="PROSITE" id="PS50883"/>
    </source>
</evidence>
<evidence type="ECO:0000259" key="11">
    <source>
        <dbReference type="PROSITE" id="PS50887"/>
    </source>
</evidence>
<dbReference type="CDD" id="cd01949">
    <property type="entry name" value="GGDEF"/>
    <property type="match status" value="1"/>
</dbReference>
<keyword evidence="4" id="KW-0418">Kinase</keyword>
<dbReference type="InterPro" id="IPR001633">
    <property type="entry name" value="EAL_dom"/>
</dbReference>
<dbReference type="AlphaFoldDB" id="A0A2V3ZMW2"/>
<feature type="domain" description="PAC" evidence="9">
    <location>
        <begin position="344"/>
        <end position="394"/>
    </location>
</feature>
<dbReference type="PROSITE" id="PS50887">
    <property type="entry name" value="GGDEF"/>
    <property type="match status" value="1"/>
</dbReference>
<gene>
    <name evidence="12" type="ORF">DIT71_03735</name>
</gene>
<feature type="domain" description="PAS" evidence="8">
    <location>
        <begin position="140"/>
        <end position="209"/>
    </location>
</feature>
<dbReference type="Pfam" id="PF00989">
    <property type="entry name" value="PAS"/>
    <property type="match status" value="1"/>
</dbReference>
<dbReference type="Gene3D" id="3.20.20.450">
    <property type="entry name" value="EAL domain"/>
    <property type="match status" value="1"/>
</dbReference>